<evidence type="ECO:0008006" key="4">
    <source>
        <dbReference type="Google" id="ProtNLM"/>
    </source>
</evidence>
<dbReference type="InterPro" id="IPR009057">
    <property type="entry name" value="Homeodomain-like_sf"/>
</dbReference>
<dbReference type="SUPFAM" id="SSF46689">
    <property type="entry name" value="Homeodomain-like"/>
    <property type="match status" value="1"/>
</dbReference>
<keyword evidence="3" id="KW-1185">Reference proteome</keyword>
<evidence type="ECO:0000313" key="3">
    <source>
        <dbReference type="Proteomes" id="UP001295684"/>
    </source>
</evidence>
<accession>A0AAD1XHN9</accession>
<dbReference type="Gene3D" id="1.10.10.60">
    <property type="entry name" value="Homeodomain-like"/>
    <property type="match status" value="1"/>
</dbReference>
<comment type="caution">
    <text evidence="2">The sequence shown here is derived from an EMBL/GenBank/DDBJ whole genome shotgun (WGS) entry which is preliminary data.</text>
</comment>
<protein>
    <recommendedName>
        <fullName evidence="4">Homeobox domain-containing protein</fullName>
    </recommendedName>
</protein>
<feature type="region of interest" description="Disordered" evidence="1">
    <location>
        <begin position="161"/>
        <end position="182"/>
    </location>
</feature>
<organism evidence="2 3">
    <name type="scientific">Euplotes crassus</name>
    <dbReference type="NCBI Taxonomy" id="5936"/>
    <lineage>
        <taxon>Eukaryota</taxon>
        <taxon>Sar</taxon>
        <taxon>Alveolata</taxon>
        <taxon>Ciliophora</taxon>
        <taxon>Intramacronucleata</taxon>
        <taxon>Spirotrichea</taxon>
        <taxon>Hypotrichia</taxon>
        <taxon>Euplotida</taxon>
        <taxon>Euplotidae</taxon>
        <taxon>Moneuplotes</taxon>
    </lineage>
</organism>
<evidence type="ECO:0000256" key="1">
    <source>
        <dbReference type="SAM" id="MobiDB-lite"/>
    </source>
</evidence>
<reference evidence="2" key="1">
    <citation type="submission" date="2023-07" db="EMBL/GenBank/DDBJ databases">
        <authorList>
            <consortium name="AG Swart"/>
            <person name="Singh M."/>
            <person name="Singh A."/>
            <person name="Seah K."/>
            <person name="Emmerich C."/>
        </authorList>
    </citation>
    <scope>NUCLEOTIDE SEQUENCE</scope>
    <source>
        <strain evidence="2">DP1</strain>
    </source>
</reference>
<name>A0AAD1XHN9_EUPCR</name>
<dbReference type="EMBL" id="CAMPGE010014183">
    <property type="protein sequence ID" value="CAI2372870.1"/>
    <property type="molecule type" value="Genomic_DNA"/>
</dbReference>
<dbReference type="AlphaFoldDB" id="A0AAD1XHN9"/>
<proteinExistence type="predicted"/>
<dbReference type="Proteomes" id="UP001295684">
    <property type="component" value="Unassembled WGS sequence"/>
</dbReference>
<evidence type="ECO:0000313" key="2">
    <source>
        <dbReference type="EMBL" id="CAI2372870.1"/>
    </source>
</evidence>
<sequence length="254" mass="29735">MASVESIKKKEKLISRNYVDRKSRRIRVKTPEEIAFLEEQFAKDPSWTRKTVKHCKTILGLSTNQIYKWGFDKKNLLQRYNRPDNNCKIGNINNRNKRTESIIRLNNRLRKNNDNQEGFMNHNRRNDTVLEGDDTHACEELSTVDYNLEVKNIFEGIQNATKEETTKDEDDASQTCGEEGTLPSKSTLLEEKTWIDKIWEEPYKFSDYVATSNNCFYFSEFAQMERLNSYNTTGVTGLNNVCTLFNEENNSFFT</sequence>
<gene>
    <name evidence="2" type="ORF">ECRASSUSDP1_LOCUS14204</name>
</gene>